<dbReference type="Pfam" id="PF07972">
    <property type="entry name" value="Flavodoxin_NdrI"/>
    <property type="match status" value="1"/>
</dbReference>
<evidence type="ECO:0000256" key="4">
    <source>
        <dbReference type="HAMAP-Rule" id="MF_00128"/>
    </source>
</evidence>
<reference evidence="5 8" key="2">
    <citation type="submission" date="2021-01" db="EMBL/GenBank/DDBJ databases">
        <title>Sequencing the genomes of 1000 actinobacteria strains.</title>
        <authorList>
            <person name="Klenk H.-P."/>
        </authorList>
    </citation>
    <scope>NUCLEOTIDE SEQUENCE [LARGE SCALE GENOMIC DNA]</scope>
    <source>
        <strain evidence="5 8">DSM 13657</strain>
    </source>
</reference>
<dbReference type="Proteomes" id="UP000235598">
    <property type="component" value="Unassembled WGS sequence"/>
</dbReference>
<accession>A0A2N6VMH8</accession>
<dbReference type="RefSeq" id="WP_102239236.1">
    <property type="nucleotide sequence ID" value="NZ_BAAAIM010000006.1"/>
</dbReference>
<comment type="function">
    <text evidence="1 4">Probably involved in ribonucleotide reductase function.</text>
</comment>
<dbReference type="SUPFAM" id="SSF52218">
    <property type="entry name" value="Flavoproteins"/>
    <property type="match status" value="1"/>
</dbReference>
<dbReference type="PANTHER" id="PTHR37297">
    <property type="entry name" value="PROTEIN NRDI"/>
    <property type="match status" value="1"/>
</dbReference>
<dbReference type="AlphaFoldDB" id="A0A2N6VMH8"/>
<dbReference type="NCBIfam" id="TIGR00333">
    <property type="entry name" value="nrdI"/>
    <property type="match status" value="1"/>
</dbReference>
<keyword evidence="8" id="KW-1185">Reference proteome</keyword>
<dbReference type="InterPro" id="IPR004465">
    <property type="entry name" value="RNR_NrdI"/>
</dbReference>
<dbReference type="HAMAP" id="MF_00128">
    <property type="entry name" value="NrdI"/>
    <property type="match status" value="1"/>
</dbReference>
<dbReference type="InterPro" id="IPR020852">
    <property type="entry name" value="RNR_Ib_NrdI_bac"/>
</dbReference>
<comment type="caution">
    <text evidence="6">The sequence shown here is derived from an EMBL/GenBank/DDBJ whole genome shotgun (WGS) entry which is preliminary data.</text>
</comment>
<evidence type="ECO:0000313" key="7">
    <source>
        <dbReference type="Proteomes" id="UP000235598"/>
    </source>
</evidence>
<dbReference type="PANTHER" id="PTHR37297:SF1">
    <property type="entry name" value="PROTEIN NRDI"/>
    <property type="match status" value="1"/>
</dbReference>
<evidence type="ECO:0000256" key="3">
    <source>
        <dbReference type="ARBA" id="ARBA00020129"/>
    </source>
</evidence>
<dbReference type="EMBL" id="JAFBCP010000001">
    <property type="protein sequence ID" value="MBM7815878.1"/>
    <property type="molecule type" value="Genomic_DNA"/>
</dbReference>
<sequence length="137" mass="15367">MLVVYYSSPSEYTHRFVQKLSHESRRLPLLTSEDTIEVHEPYVLITPTYGAGPNRGSVPKQVKKFLTQPVNREHIVGVIGAGNTNFGSNYCRAAKLVSAKLQVPVLYMFELLGTQDDVEKVDKGLETLCQRLRTNAT</sequence>
<name>A0A2N6VMH8_9MICO</name>
<evidence type="ECO:0000256" key="2">
    <source>
        <dbReference type="ARBA" id="ARBA00009942"/>
    </source>
</evidence>
<dbReference type="GO" id="GO:0010181">
    <property type="term" value="F:FMN binding"/>
    <property type="evidence" value="ECO:0007669"/>
    <property type="project" value="InterPro"/>
</dbReference>
<dbReference type="EMBL" id="PNHK01000003">
    <property type="protein sequence ID" value="PMD05297.1"/>
    <property type="molecule type" value="Genomic_DNA"/>
</dbReference>
<protein>
    <recommendedName>
        <fullName evidence="3 4">Protein NrdI</fullName>
    </recommendedName>
</protein>
<evidence type="ECO:0000313" key="6">
    <source>
        <dbReference type="EMBL" id="PMD05297.1"/>
    </source>
</evidence>
<dbReference type="PIRSF" id="PIRSF005087">
    <property type="entry name" value="NrdI"/>
    <property type="match status" value="1"/>
</dbReference>
<organism evidence="6 7">
    <name type="scientific">Brevibacterium paucivorans</name>
    <dbReference type="NCBI Taxonomy" id="170994"/>
    <lineage>
        <taxon>Bacteria</taxon>
        <taxon>Bacillati</taxon>
        <taxon>Actinomycetota</taxon>
        <taxon>Actinomycetes</taxon>
        <taxon>Micrococcales</taxon>
        <taxon>Brevibacteriaceae</taxon>
        <taxon>Brevibacterium</taxon>
    </lineage>
</organism>
<dbReference type="InterPro" id="IPR029039">
    <property type="entry name" value="Flavoprotein-like_sf"/>
</dbReference>
<reference evidence="6 7" key="1">
    <citation type="submission" date="2017-09" db="EMBL/GenBank/DDBJ databases">
        <title>Bacterial strain isolated from the female urinary microbiota.</title>
        <authorList>
            <person name="Thomas-White K."/>
            <person name="Kumar N."/>
            <person name="Forster S."/>
            <person name="Putonti C."/>
            <person name="Lawley T."/>
            <person name="Wolfe A.J."/>
        </authorList>
    </citation>
    <scope>NUCLEOTIDE SEQUENCE [LARGE SCALE GENOMIC DNA]</scope>
    <source>
        <strain evidence="6 7">UMB1301</strain>
    </source>
</reference>
<gene>
    <name evidence="4" type="primary">nrdI</name>
    <name evidence="6" type="ORF">CJ199_09495</name>
    <name evidence="5" type="ORF">JOE56_000572</name>
</gene>
<evidence type="ECO:0000313" key="5">
    <source>
        <dbReference type="EMBL" id="MBM7815878.1"/>
    </source>
</evidence>
<dbReference type="Proteomes" id="UP000809290">
    <property type="component" value="Unassembled WGS sequence"/>
</dbReference>
<proteinExistence type="inferred from homology"/>
<evidence type="ECO:0000313" key="8">
    <source>
        <dbReference type="Proteomes" id="UP000809290"/>
    </source>
</evidence>
<dbReference type="OrthoDB" id="350535at2"/>
<dbReference type="Gene3D" id="3.40.50.360">
    <property type="match status" value="1"/>
</dbReference>
<comment type="similarity">
    <text evidence="2 4">Belongs to the NrdI family.</text>
</comment>
<evidence type="ECO:0000256" key="1">
    <source>
        <dbReference type="ARBA" id="ARBA00003999"/>
    </source>
</evidence>